<reference evidence="1" key="1">
    <citation type="submission" date="2020-11" db="EMBL/GenBank/DDBJ databases">
        <title>Kefir isolates.</title>
        <authorList>
            <person name="Marcisauskas S."/>
            <person name="Kim Y."/>
            <person name="Blasche S."/>
        </authorList>
    </citation>
    <scope>NUCLEOTIDE SEQUENCE</scope>
    <source>
        <strain evidence="1">Olga-1</strain>
    </source>
</reference>
<sequence length="130" mass="15577">MEVIFKLHLDIKKSSDNRLKIGNELEVLNEIKYFLCNINNVSCNILDKGIRIESKEDKNEINNYLYTISIKLAKNVIRYLTKYHLQSYKYLNYIYFYKIFLLKENKLSSIIPSDIEKGLLKIKEFISRMR</sequence>
<name>A0A9P6WI56_9ASCO</name>
<accession>A0A9P6WI56</accession>
<gene>
    <name evidence="1" type="ORF">C6P40_002654</name>
</gene>
<evidence type="ECO:0000313" key="1">
    <source>
        <dbReference type="EMBL" id="KAG0687209.1"/>
    </source>
</evidence>
<dbReference type="AlphaFoldDB" id="A0A9P6WI56"/>
<keyword evidence="2" id="KW-1185">Reference proteome</keyword>
<dbReference type="SUPFAM" id="SSF55608">
    <property type="entry name" value="Homing endonucleases"/>
    <property type="match status" value="1"/>
</dbReference>
<proteinExistence type="predicted"/>
<dbReference type="Gene3D" id="3.10.28.10">
    <property type="entry name" value="Homing endonucleases"/>
    <property type="match status" value="1"/>
</dbReference>
<organism evidence="1 2">
    <name type="scientific">Pichia californica</name>
    <dbReference type="NCBI Taxonomy" id="460514"/>
    <lineage>
        <taxon>Eukaryota</taxon>
        <taxon>Fungi</taxon>
        <taxon>Dikarya</taxon>
        <taxon>Ascomycota</taxon>
        <taxon>Saccharomycotina</taxon>
        <taxon>Pichiomycetes</taxon>
        <taxon>Pichiales</taxon>
        <taxon>Pichiaceae</taxon>
        <taxon>Pichia</taxon>
    </lineage>
</organism>
<comment type="caution">
    <text evidence="1">The sequence shown here is derived from an EMBL/GenBank/DDBJ whole genome shotgun (WGS) entry which is preliminary data.</text>
</comment>
<evidence type="ECO:0000313" key="2">
    <source>
        <dbReference type="Proteomes" id="UP000697127"/>
    </source>
</evidence>
<dbReference type="Proteomes" id="UP000697127">
    <property type="component" value="Unassembled WGS sequence"/>
</dbReference>
<protein>
    <submittedName>
        <fullName evidence="1">Uncharacterized protein</fullName>
    </submittedName>
</protein>
<dbReference type="InterPro" id="IPR027434">
    <property type="entry name" value="Homing_endonucl"/>
</dbReference>
<dbReference type="EMBL" id="PUHW01000298">
    <property type="protein sequence ID" value="KAG0687209.1"/>
    <property type="molecule type" value="Genomic_DNA"/>
</dbReference>